<dbReference type="Proteomes" id="UP001623232">
    <property type="component" value="Plasmid unnamed4"/>
</dbReference>
<geneLocation type="plasmid" evidence="2 3">
    <name>unnamed4</name>
</geneLocation>
<dbReference type="Pfam" id="PF00884">
    <property type="entry name" value="Sulfatase"/>
    <property type="match status" value="1"/>
</dbReference>
<organism evidence="2 3">
    <name type="scientific">Aliisedimentitalea scapharcae</name>
    <dbReference type="NCBI Taxonomy" id="1524259"/>
    <lineage>
        <taxon>Bacteria</taxon>
        <taxon>Pseudomonadati</taxon>
        <taxon>Pseudomonadota</taxon>
        <taxon>Alphaproteobacteria</taxon>
        <taxon>Rhodobacterales</taxon>
        <taxon>Roseobacteraceae</taxon>
        <taxon>Aliisedimentitalea</taxon>
    </lineage>
</organism>
<dbReference type="Gene3D" id="3.40.720.10">
    <property type="entry name" value="Alkaline Phosphatase, subunit A"/>
    <property type="match status" value="1"/>
</dbReference>
<reference evidence="2 3" key="1">
    <citation type="submission" date="2023-04" db="EMBL/GenBank/DDBJ databases">
        <title>Complete genome sequence of Alisedimentitalea scapharcae.</title>
        <authorList>
            <person name="Rong J.-C."/>
            <person name="Yi M.-L."/>
            <person name="Zhao Q."/>
        </authorList>
    </citation>
    <scope>NUCLEOTIDE SEQUENCE [LARGE SCALE GENOMIC DNA]</scope>
    <source>
        <strain evidence="2 3">KCTC 42119</strain>
        <plasmid evidence="2 3">unnamed4</plasmid>
    </source>
</reference>
<accession>A0ABZ2XYG0</accession>
<keyword evidence="2" id="KW-0614">Plasmid</keyword>
<dbReference type="SUPFAM" id="SSF53649">
    <property type="entry name" value="Alkaline phosphatase-like"/>
    <property type="match status" value="1"/>
</dbReference>
<dbReference type="InterPro" id="IPR051849">
    <property type="entry name" value="GAG-degrading_sulfatase"/>
</dbReference>
<keyword evidence="3" id="KW-1185">Reference proteome</keyword>
<proteinExistence type="predicted"/>
<feature type="domain" description="Sulfatase N-terminal" evidence="1">
    <location>
        <begin position="10"/>
        <end position="347"/>
    </location>
</feature>
<sequence length="496" mass="54842">MSSRVDEPANLLIIISDEHRKDAMGCAGHQLVKTPNLDALAARGTLFSNAYTPSPMCVPTRASIACGEYVHKTGYWDSATPYEGKIRSWMHHLTDQGVDVTSIGKLHFRSNADDNGFTDELLPMHVVGGVGWAIGLLRKNRPQYDSAAELAEDVGVGSSTYTDYDLEITQTAEEWLNADARKEKPWAAFVSLVSPHYPLTCPKEYFDMYDPAEMDLPIGYGTRARPDHSELRNIAEFFDYDRYFDAQKMREAKAAYYGLTSFMDNCVGRVLQALQDSGQAENTVIIYVSDHGDMMGDQGFWTKQVMYEQSAGIPMIAAGPGIPAGRCVKTGTSLVDLAATAVDVTGVAHDAQSRALPGLSLREVANAADDLDRTILSEYHDGGSTTGTFMVRWQNWKYVYYVDHDPQLFNLSVDPDELHNLAIEGVNDPAIRAALTEGQRRLRDICDPEAVNAKCFADQERRIAELGGEEACINAYVFNHTPTPNEQTKMREGSPL</sequence>
<dbReference type="RefSeq" id="WP_343211850.1">
    <property type="nucleotide sequence ID" value="NZ_CP123585.1"/>
</dbReference>
<dbReference type="CDD" id="cd16037">
    <property type="entry name" value="sulfatase_like"/>
    <property type="match status" value="1"/>
</dbReference>
<dbReference type="EMBL" id="CP123585">
    <property type="protein sequence ID" value="WZK91145.1"/>
    <property type="molecule type" value="Genomic_DNA"/>
</dbReference>
<gene>
    <name evidence="2" type="ORF">QEZ52_21500</name>
</gene>
<evidence type="ECO:0000313" key="3">
    <source>
        <dbReference type="Proteomes" id="UP001623232"/>
    </source>
</evidence>
<dbReference type="InterPro" id="IPR000917">
    <property type="entry name" value="Sulfatase_N"/>
</dbReference>
<dbReference type="PANTHER" id="PTHR46615">
    <property type="entry name" value="ARYLSULFATASE K"/>
    <property type="match status" value="1"/>
</dbReference>
<evidence type="ECO:0000259" key="1">
    <source>
        <dbReference type="Pfam" id="PF00884"/>
    </source>
</evidence>
<dbReference type="InterPro" id="IPR017850">
    <property type="entry name" value="Alkaline_phosphatase_core_sf"/>
</dbReference>
<evidence type="ECO:0000313" key="2">
    <source>
        <dbReference type="EMBL" id="WZK91145.1"/>
    </source>
</evidence>
<name>A0ABZ2XYG0_9RHOB</name>
<protein>
    <submittedName>
        <fullName evidence="2">Sulfatase-like hydrolase/transferase</fullName>
    </submittedName>
</protein>
<dbReference type="PANTHER" id="PTHR46615:SF1">
    <property type="entry name" value="ARYLSULFATASE K"/>
    <property type="match status" value="1"/>
</dbReference>